<feature type="non-terminal residue" evidence="2">
    <location>
        <position position="327"/>
    </location>
</feature>
<dbReference type="Proteomes" id="UP000076858">
    <property type="component" value="Unassembled WGS sequence"/>
</dbReference>
<sequence length="327" mass="37134">DTYLPEILLTKFHQLRQEQKELLDQVLVNRNGLIVEYNETISAMLGCNTNPPTEITHSISLIHYAKRTIENYPSVAEDSGTDKRTAMHLLNRVTNQISSTIEVSSSFTSLAISDGPAEFTSCSFFKVYVHEAFKFVEEHPDYAASIISIDNAQEFENLPGDEFEEEEPSDDEELASSDETTNSANGEMNDLDVLFDEESEPQVFTPSEENSDHNEDHSTAVIYTGITEKIAFRKKSVAVPIITLSPEDSVEDNQFYQEEKYYSNMYFFQNLRYDNGNGTLPGSLTWYEFCKFIKELENGIDGNGSSIIDVVRLRWILNMSHGFRKSS</sequence>
<organism evidence="2 3">
    <name type="scientific">Daphnia magna</name>
    <dbReference type="NCBI Taxonomy" id="35525"/>
    <lineage>
        <taxon>Eukaryota</taxon>
        <taxon>Metazoa</taxon>
        <taxon>Ecdysozoa</taxon>
        <taxon>Arthropoda</taxon>
        <taxon>Crustacea</taxon>
        <taxon>Branchiopoda</taxon>
        <taxon>Diplostraca</taxon>
        <taxon>Cladocera</taxon>
        <taxon>Anomopoda</taxon>
        <taxon>Daphniidae</taxon>
        <taxon>Daphnia</taxon>
    </lineage>
</organism>
<comment type="caution">
    <text evidence="2">The sequence shown here is derived from an EMBL/GenBank/DDBJ whole genome shotgun (WGS) entry which is preliminary data.</text>
</comment>
<reference evidence="2 3" key="1">
    <citation type="submission" date="2016-03" db="EMBL/GenBank/DDBJ databases">
        <title>EvidentialGene: Evidence-directed Construction of Genes on Genomes.</title>
        <authorList>
            <person name="Gilbert D.G."/>
            <person name="Choi J.-H."/>
            <person name="Mockaitis K."/>
            <person name="Colbourne J."/>
            <person name="Pfrender M."/>
        </authorList>
    </citation>
    <scope>NUCLEOTIDE SEQUENCE [LARGE SCALE GENOMIC DNA]</scope>
    <source>
        <strain evidence="2 3">Xinb3</strain>
        <tissue evidence="2">Complete organism</tissue>
    </source>
</reference>
<gene>
    <name evidence="2" type="ORF">APZ42_007687</name>
</gene>
<dbReference type="EMBL" id="LRGB01021424">
    <property type="protein sequence ID" value="KZR97440.1"/>
    <property type="molecule type" value="Genomic_DNA"/>
</dbReference>
<accession>A0A162BTZ7</accession>
<evidence type="ECO:0000313" key="2">
    <source>
        <dbReference type="EMBL" id="KZR97440.1"/>
    </source>
</evidence>
<evidence type="ECO:0000256" key="1">
    <source>
        <dbReference type="SAM" id="MobiDB-lite"/>
    </source>
</evidence>
<feature type="compositionally biased region" description="Acidic residues" evidence="1">
    <location>
        <begin position="161"/>
        <end position="176"/>
    </location>
</feature>
<keyword evidence="3" id="KW-1185">Reference proteome</keyword>
<name>A0A162BTZ7_9CRUS</name>
<dbReference type="AlphaFoldDB" id="A0A162BTZ7"/>
<proteinExistence type="predicted"/>
<evidence type="ECO:0000313" key="3">
    <source>
        <dbReference type="Proteomes" id="UP000076858"/>
    </source>
</evidence>
<protein>
    <submittedName>
        <fullName evidence="2">Uncharacterized protein</fullName>
    </submittedName>
</protein>
<feature type="non-terminal residue" evidence="2">
    <location>
        <position position="1"/>
    </location>
</feature>
<dbReference type="STRING" id="35525.A0A162BTZ7"/>
<feature type="region of interest" description="Disordered" evidence="1">
    <location>
        <begin position="161"/>
        <end position="187"/>
    </location>
</feature>